<comment type="similarity">
    <text evidence="2">Belongs to the EamA transporter family.</text>
</comment>
<evidence type="ECO:0000256" key="5">
    <source>
        <dbReference type="ARBA" id="ARBA00023136"/>
    </source>
</evidence>
<dbReference type="GO" id="GO:0016020">
    <property type="term" value="C:membrane"/>
    <property type="evidence" value="ECO:0007669"/>
    <property type="project" value="UniProtKB-SubCell"/>
</dbReference>
<feature type="transmembrane region" description="Helical" evidence="6">
    <location>
        <begin position="44"/>
        <end position="64"/>
    </location>
</feature>
<feature type="transmembrane region" description="Helical" evidence="6">
    <location>
        <begin position="188"/>
        <end position="211"/>
    </location>
</feature>
<protein>
    <submittedName>
        <fullName evidence="8">EamA family transporter</fullName>
    </submittedName>
</protein>
<keyword evidence="9" id="KW-1185">Reference proteome</keyword>
<dbReference type="InterPro" id="IPR050638">
    <property type="entry name" value="AA-Vitamin_Transporters"/>
</dbReference>
<evidence type="ECO:0000256" key="6">
    <source>
        <dbReference type="SAM" id="Phobius"/>
    </source>
</evidence>
<dbReference type="OrthoDB" id="9810818at2"/>
<evidence type="ECO:0000256" key="3">
    <source>
        <dbReference type="ARBA" id="ARBA00022692"/>
    </source>
</evidence>
<evidence type="ECO:0000256" key="1">
    <source>
        <dbReference type="ARBA" id="ARBA00004127"/>
    </source>
</evidence>
<comment type="subcellular location">
    <subcellularLocation>
        <location evidence="1">Endomembrane system</location>
        <topology evidence="1">Multi-pass membrane protein</topology>
    </subcellularLocation>
</comment>
<evidence type="ECO:0000259" key="7">
    <source>
        <dbReference type="Pfam" id="PF00892"/>
    </source>
</evidence>
<dbReference type="Proteomes" id="UP000249260">
    <property type="component" value="Unassembled WGS sequence"/>
</dbReference>
<feature type="transmembrane region" description="Helical" evidence="6">
    <location>
        <begin position="223"/>
        <end position="243"/>
    </location>
</feature>
<dbReference type="PANTHER" id="PTHR32322">
    <property type="entry name" value="INNER MEMBRANE TRANSPORTER"/>
    <property type="match status" value="1"/>
</dbReference>
<sequence length="308" mass="34121">MEERNGKLALSQSPYVLMPLLLLLWGSVAAVSKLVLAKLDSYQVLFYMNGIGVIVFACIVPFKVRWRALAAWKRMDFALLAGCGLFAFLYDFLYLQAFERIPAVEASMLNYLFPIFIVLFAIPMNGEKMNRYKLLSVLMGFAGTVLLMTKGDLAAFKLTNWVGDVLAILAAVSWGLFTNLVKKNEKDMLISTFLITVVAFVLSAAGMLAYSRLTLPSAADFGGVFWLSMSNIVLGFFLYFRALRYSPASLIASFTFFTPFITLLFIVLLLDERLTLMDGIAAMLILSSVPVQKLGTVLGAGRKKEALN</sequence>
<evidence type="ECO:0000256" key="4">
    <source>
        <dbReference type="ARBA" id="ARBA00022989"/>
    </source>
</evidence>
<name>A0A328U0E8_9BACL</name>
<feature type="transmembrane region" description="Helical" evidence="6">
    <location>
        <begin position="76"/>
        <end position="95"/>
    </location>
</feature>
<keyword evidence="4 6" id="KW-1133">Transmembrane helix</keyword>
<keyword evidence="5 6" id="KW-0472">Membrane</keyword>
<accession>A0A328U0E8</accession>
<feature type="transmembrane region" description="Helical" evidence="6">
    <location>
        <begin position="250"/>
        <end position="270"/>
    </location>
</feature>
<feature type="transmembrane region" description="Helical" evidence="6">
    <location>
        <begin position="161"/>
        <end position="181"/>
    </location>
</feature>
<dbReference type="PANTHER" id="PTHR32322:SF2">
    <property type="entry name" value="EAMA DOMAIN-CONTAINING PROTEIN"/>
    <property type="match status" value="1"/>
</dbReference>
<dbReference type="RefSeq" id="WP_112885586.1">
    <property type="nucleotide sequence ID" value="NZ_QLUW01000007.1"/>
</dbReference>
<feature type="transmembrane region" description="Helical" evidence="6">
    <location>
        <begin position="134"/>
        <end position="155"/>
    </location>
</feature>
<evidence type="ECO:0000313" key="8">
    <source>
        <dbReference type="EMBL" id="RAP73444.1"/>
    </source>
</evidence>
<evidence type="ECO:0000313" key="9">
    <source>
        <dbReference type="Proteomes" id="UP000249260"/>
    </source>
</evidence>
<feature type="domain" description="EamA" evidence="7">
    <location>
        <begin position="15"/>
        <end position="148"/>
    </location>
</feature>
<dbReference type="InterPro" id="IPR037185">
    <property type="entry name" value="EmrE-like"/>
</dbReference>
<comment type="caution">
    <text evidence="8">The sequence shown here is derived from an EMBL/GenBank/DDBJ whole genome shotgun (WGS) entry which is preliminary data.</text>
</comment>
<feature type="domain" description="EamA" evidence="7">
    <location>
        <begin position="162"/>
        <end position="289"/>
    </location>
</feature>
<dbReference type="AlphaFoldDB" id="A0A328U0E8"/>
<reference evidence="8 9" key="1">
    <citation type="submission" date="2018-06" db="EMBL/GenBank/DDBJ databases">
        <title>Paenibacillus montanisoli sp. nov., isolated from mountain area soil.</title>
        <authorList>
            <person name="Wu M."/>
        </authorList>
    </citation>
    <scope>NUCLEOTIDE SEQUENCE [LARGE SCALE GENOMIC DNA]</scope>
    <source>
        <strain evidence="8 9">RA17</strain>
    </source>
</reference>
<feature type="transmembrane region" description="Helical" evidence="6">
    <location>
        <begin position="276"/>
        <end position="295"/>
    </location>
</feature>
<dbReference type="SUPFAM" id="SSF103481">
    <property type="entry name" value="Multidrug resistance efflux transporter EmrE"/>
    <property type="match status" value="2"/>
</dbReference>
<feature type="transmembrane region" description="Helical" evidence="6">
    <location>
        <begin position="12"/>
        <end position="32"/>
    </location>
</feature>
<gene>
    <name evidence="8" type="ORF">DL346_27480</name>
</gene>
<dbReference type="Pfam" id="PF00892">
    <property type="entry name" value="EamA"/>
    <property type="match status" value="2"/>
</dbReference>
<dbReference type="EMBL" id="QLUW01000007">
    <property type="protein sequence ID" value="RAP73444.1"/>
    <property type="molecule type" value="Genomic_DNA"/>
</dbReference>
<feature type="transmembrane region" description="Helical" evidence="6">
    <location>
        <begin position="101"/>
        <end position="122"/>
    </location>
</feature>
<organism evidence="8 9">
    <name type="scientific">Paenibacillus montanisoli</name>
    <dbReference type="NCBI Taxonomy" id="2081970"/>
    <lineage>
        <taxon>Bacteria</taxon>
        <taxon>Bacillati</taxon>
        <taxon>Bacillota</taxon>
        <taxon>Bacilli</taxon>
        <taxon>Bacillales</taxon>
        <taxon>Paenibacillaceae</taxon>
        <taxon>Paenibacillus</taxon>
    </lineage>
</organism>
<evidence type="ECO:0000256" key="2">
    <source>
        <dbReference type="ARBA" id="ARBA00007362"/>
    </source>
</evidence>
<keyword evidence="3 6" id="KW-0812">Transmembrane</keyword>
<proteinExistence type="inferred from homology"/>
<dbReference type="InterPro" id="IPR000620">
    <property type="entry name" value="EamA_dom"/>
</dbReference>